<keyword evidence="2" id="KW-0238">DNA-binding</keyword>
<keyword evidence="5" id="KW-1185">Reference proteome</keyword>
<dbReference type="EMBL" id="JAVJGV010000033">
    <property type="protein sequence ID" value="MDR5603315.1"/>
    <property type="molecule type" value="Genomic_DNA"/>
</dbReference>
<sequence>MLTKEFAQRSGLSEKQVRKIVQHLEERGYHLNKTEYRGREATDFKEEDIELFQEITERVARTNSYDLAFEELEQEKDFLQVIVKEDKQHLPSDQQVPQLINELRNEINKMREERQMLGQMVSQVHQQQEELKALHTQLNQQLESNSKSLESLTAAQKEQSEQWSQTQQSIETQTKEQQALAQSIQSNEKKGFFQRLFGG</sequence>
<comment type="caution">
    <text evidence="2">The sequence shown here is derived from an EMBL/GenBank/DDBJ whole genome shotgun (WGS) entry which is preliminary data.</text>
</comment>
<gene>
    <name evidence="2" type="ORF">HR081_07980</name>
    <name evidence="3" type="ORF">RCO12_07670</name>
</gene>
<feature type="compositionally biased region" description="Polar residues" evidence="1">
    <location>
        <begin position="142"/>
        <end position="154"/>
    </location>
</feature>
<organism evidence="2 4">
    <name type="scientific">Staphylococcus coagulans</name>
    <dbReference type="NCBI Taxonomy" id="74706"/>
    <lineage>
        <taxon>Bacteria</taxon>
        <taxon>Bacillati</taxon>
        <taxon>Bacillota</taxon>
        <taxon>Bacilli</taxon>
        <taxon>Bacillales</taxon>
        <taxon>Staphylococcaceae</taxon>
        <taxon>Staphylococcus</taxon>
    </lineage>
</organism>
<feature type="compositionally biased region" description="Low complexity" evidence="1">
    <location>
        <begin position="161"/>
        <end position="178"/>
    </location>
</feature>
<dbReference type="GO" id="GO:0003677">
    <property type="term" value="F:DNA binding"/>
    <property type="evidence" value="ECO:0007669"/>
    <property type="project" value="UniProtKB-KW"/>
</dbReference>
<dbReference type="RefSeq" id="WP_050331871.1">
    <property type="nucleotide sequence ID" value="NZ_CP092966.1"/>
</dbReference>
<evidence type="ECO:0000256" key="1">
    <source>
        <dbReference type="SAM" id="MobiDB-lite"/>
    </source>
</evidence>
<dbReference type="Proteomes" id="UP000524893">
    <property type="component" value="Unassembled WGS sequence"/>
</dbReference>
<reference evidence="3 5" key="2">
    <citation type="submission" date="2023-08" db="EMBL/GenBank/DDBJ databases">
        <title>Whole genome sequencing of Staphylococcus coagulans NN-2474.</title>
        <authorList>
            <person name="Kropotov V.S."/>
            <person name="Boriskina E.V."/>
            <person name="Gordinskaya N.A."/>
            <person name="Shkurkina I.S."/>
            <person name="Kryazhev D.V."/>
            <person name="Alekseeva A.E."/>
            <person name="Makhova M.A."/>
        </authorList>
    </citation>
    <scope>NUCLEOTIDE SEQUENCE [LARGE SCALE GENOMIC DNA]</scope>
    <source>
        <strain evidence="3 5">NN-2474</strain>
    </source>
</reference>
<dbReference type="EMBL" id="JABTCN010000022">
    <property type="protein sequence ID" value="MBA8776814.1"/>
    <property type="molecule type" value="Genomic_DNA"/>
</dbReference>
<dbReference type="GeneID" id="72415447"/>
<evidence type="ECO:0000313" key="5">
    <source>
        <dbReference type="Proteomes" id="UP001255050"/>
    </source>
</evidence>
<accession>A0A9X1DXW7</accession>
<evidence type="ECO:0000313" key="2">
    <source>
        <dbReference type="EMBL" id="MBA8776814.1"/>
    </source>
</evidence>
<dbReference type="Proteomes" id="UP001255050">
    <property type="component" value="Unassembled WGS sequence"/>
</dbReference>
<reference evidence="2 4" key="1">
    <citation type="journal article" date="2020" name="Access Microbiol">
        <title>Isolation and genome sequencing of Staphylococcus schleiferi subspecies coagulans from Antarctic seals.</title>
        <authorList>
            <person name="Foster G."/>
            <person name="Robb A."/>
            <person name="Paterson G.K."/>
        </authorList>
    </citation>
    <scope>NUCLEOTIDE SEQUENCE [LARGE SCALE GENOMIC DNA]</scope>
    <source>
        <strain evidence="2 4">M615/02/4</strain>
    </source>
</reference>
<dbReference type="AlphaFoldDB" id="A0A9X1DXW7"/>
<evidence type="ECO:0000313" key="3">
    <source>
        <dbReference type="EMBL" id="MDR5603315.1"/>
    </source>
</evidence>
<protein>
    <submittedName>
        <fullName evidence="2">DNA-binding protein</fullName>
    </submittedName>
</protein>
<feature type="region of interest" description="Disordered" evidence="1">
    <location>
        <begin position="142"/>
        <end position="184"/>
    </location>
</feature>
<evidence type="ECO:0000313" key="4">
    <source>
        <dbReference type="Proteomes" id="UP000524893"/>
    </source>
</evidence>
<name>A0A9X1DXW7_9STAP</name>
<proteinExistence type="predicted"/>